<protein>
    <recommendedName>
        <fullName evidence="4">WG repeat-containing protein</fullName>
    </recommendedName>
</protein>
<gene>
    <name evidence="2" type="ORF">E5356_06385</name>
</gene>
<evidence type="ECO:0000313" key="2">
    <source>
        <dbReference type="EMBL" id="TGY06545.1"/>
    </source>
</evidence>
<feature type="signal peptide" evidence="1">
    <location>
        <begin position="1"/>
        <end position="19"/>
    </location>
</feature>
<proteinExistence type="predicted"/>
<keyword evidence="1" id="KW-0732">Signal</keyword>
<dbReference type="Proteomes" id="UP000305751">
    <property type="component" value="Unassembled WGS sequence"/>
</dbReference>
<comment type="caution">
    <text evidence="2">The sequence shown here is derived from an EMBL/GenBank/DDBJ whole genome shotgun (WGS) entry which is preliminary data.</text>
</comment>
<keyword evidence="3" id="KW-1185">Reference proteome</keyword>
<accession>A0A4S2AYP8</accession>
<sequence>MKAIILSMLMMLSYNYCFAQLKVENSTPKQEKEDVYDVSQDLYIRESHRGRYIGAPLDYKSYHKFINQRIFCISDEAFVPDGNRYALKRQFVNLPTSIKGCIQYKKKQLPIVINRIATFLYHPQIVSAIPDGSNANLHCFDTTNKKNYDLILFSAFNYAFDNVQRKVANTPISCAGHFYTIKKILTYDEAFKLLEEDPQIKPVARTEDGHTYDSSVNTYYDSFVSEKKFLTLLIQNDILIKNNIDFGGSKECESPIFLLENESGELFLTRLNEDKFKNAEFSTRTMSTVHAYTTYILENHIEYLKEKFIGKLYKIRHNSNSNEIGKIEDIVIRDNVLSVKYVNVETKDIGYRAMNWNSTGNLWVVDLADEIVPKESK</sequence>
<evidence type="ECO:0000256" key="1">
    <source>
        <dbReference type="SAM" id="SignalP"/>
    </source>
</evidence>
<evidence type="ECO:0008006" key="4">
    <source>
        <dbReference type="Google" id="ProtNLM"/>
    </source>
</evidence>
<evidence type="ECO:0000313" key="3">
    <source>
        <dbReference type="Proteomes" id="UP000305751"/>
    </source>
</evidence>
<dbReference type="AlphaFoldDB" id="A0A4S2AYP8"/>
<reference evidence="2 3" key="1">
    <citation type="submission" date="2019-04" db="EMBL/GenBank/DDBJ databases">
        <title>Microbes associate with the intestines of laboratory mice.</title>
        <authorList>
            <person name="Navarre W."/>
            <person name="Wong E."/>
            <person name="Huang K."/>
            <person name="Tropini C."/>
            <person name="Ng K."/>
            <person name="Yu B."/>
        </authorList>
    </citation>
    <scope>NUCLEOTIDE SEQUENCE [LARGE SCALE GENOMIC DNA]</scope>
    <source>
        <strain evidence="2 3">NM70_E10</strain>
    </source>
</reference>
<organism evidence="2 3">
    <name type="scientific">Bacteroides acidifaciens</name>
    <dbReference type="NCBI Taxonomy" id="85831"/>
    <lineage>
        <taxon>Bacteria</taxon>
        <taxon>Pseudomonadati</taxon>
        <taxon>Bacteroidota</taxon>
        <taxon>Bacteroidia</taxon>
        <taxon>Bacteroidales</taxon>
        <taxon>Bacteroidaceae</taxon>
        <taxon>Bacteroides</taxon>
    </lineage>
</organism>
<feature type="chain" id="PRO_5020597925" description="WG repeat-containing protein" evidence="1">
    <location>
        <begin position="20"/>
        <end position="377"/>
    </location>
</feature>
<dbReference type="GeneID" id="93045919"/>
<name>A0A4S2AYP8_9BACE</name>
<dbReference type="RefSeq" id="WP_024986196.1">
    <property type="nucleotide sequence ID" value="NZ_CAJTBC010000007.1"/>
</dbReference>
<dbReference type="EMBL" id="SRZA01000012">
    <property type="protein sequence ID" value="TGY06545.1"/>
    <property type="molecule type" value="Genomic_DNA"/>
</dbReference>